<dbReference type="GO" id="GO:0005634">
    <property type="term" value="C:nucleus"/>
    <property type="evidence" value="ECO:0007669"/>
    <property type="project" value="TreeGrafter"/>
</dbReference>
<dbReference type="Pfam" id="PF13621">
    <property type="entry name" value="Cupin_8"/>
    <property type="match status" value="1"/>
</dbReference>
<dbReference type="InterPro" id="IPR003347">
    <property type="entry name" value="JmjC_dom"/>
</dbReference>
<evidence type="ECO:0000313" key="5">
    <source>
        <dbReference type="Proteomes" id="UP001153069"/>
    </source>
</evidence>
<dbReference type="Gene3D" id="2.60.120.650">
    <property type="entry name" value="Cupin"/>
    <property type="match status" value="1"/>
</dbReference>
<dbReference type="GO" id="GO:0033749">
    <property type="term" value="F:histone H4R3 demethylase activity"/>
    <property type="evidence" value="ECO:0007669"/>
    <property type="project" value="TreeGrafter"/>
</dbReference>
<dbReference type="GO" id="GO:0005737">
    <property type="term" value="C:cytoplasm"/>
    <property type="evidence" value="ECO:0007669"/>
    <property type="project" value="TreeGrafter"/>
</dbReference>
<keyword evidence="5" id="KW-1185">Reference proteome</keyword>
<sequence>MTLHCIQRVNLAFLIIAVVSTSILPSQAEIVELDVANFETTLTRQPWTCVLFYDGHDDRSSAEGDELLNSLDAEAAGRYALARLDICRHSYYRRAYTDDDDEDEPFLEAYYTDFPDNPSTLMDSMTTLSPSSLLKFVDVFWENKLVLMGNDFNIYAEMPLNTGTASLEHLVGNATRWLGQRTHLLPVNSTSLITAPRQLQDNQRKEALLDDKNNPQKNDFDFTSYQAEEEEYRESLEDDEDFVLQTGSESSSDKSFFKYQRKTLNVALKAQDYLQQLSQIICIYLMWTESYEILWDEDRKAREDTQTNYGGHLERLHKDVTELIESVFGTDEQGGKKNSTSTEAKQQSSRTEVPPLKAYLEEFVLGYGRSPTALKEYIETELVAKFRETAAGRRNQRKETTIEFALARHLKDYMSLWIDTDKNNRRYTTTLAKLVQNWHNLLVDFHASLHKSFELYLKAQKSIQSTDFPRASLPVLDITDPDNTALLSNYTAFHEQYTQTATPVVLSNVQMFTGDKAWTFDEIVKACGKVDVTLDLQTVLPVGQPSNKEWGGLGEYLLDFSLVLPHRRIEEDEEEDEDESGKVLDDDEEDDFYNYDESINLEQFSILSFLVKNLYLFDWNLLGKCDNILYNRTLYETTPSFQIPTVFGAFDLMQRVTVHQFADYWPALFAGTPGTHTKLHTDPKSMGFFLWLQSGRKRWTVFHPSERPYLYPRFYTDSYVPDVLGMDRVTKSGLRANKYLSKRFPLLHRTEQVYEFIQEPGQLVYIPPNCPYAEDNIDEDGLTVGIAMNIVPHEVAYGAHLYDQIHRYREFGSVELALKYKLFEDSADEPSTRVRDDGLYMTLAEFKAQ</sequence>
<dbReference type="OrthoDB" id="438164at2759"/>
<dbReference type="InterPro" id="IPR041667">
    <property type="entry name" value="Cupin_8"/>
</dbReference>
<evidence type="ECO:0000313" key="4">
    <source>
        <dbReference type="EMBL" id="CAB9519324.1"/>
    </source>
</evidence>
<dbReference type="PANTHER" id="PTHR12480">
    <property type="entry name" value="ARGININE DEMETHYLASE AND LYSYL-HYDROXYLASE JMJD"/>
    <property type="match status" value="1"/>
</dbReference>
<reference evidence="4" key="1">
    <citation type="submission" date="2020-06" db="EMBL/GenBank/DDBJ databases">
        <authorList>
            <consortium name="Plant Systems Biology data submission"/>
        </authorList>
    </citation>
    <scope>NUCLEOTIDE SEQUENCE</scope>
    <source>
        <strain evidence="4">D6</strain>
    </source>
</reference>
<feature type="domain" description="JmjC" evidence="3">
    <location>
        <begin position="632"/>
        <end position="807"/>
    </location>
</feature>
<dbReference type="AlphaFoldDB" id="A0A9N8EFL8"/>
<dbReference type="InterPro" id="IPR050910">
    <property type="entry name" value="JMJD6_ArgDemeth/LysHydrox"/>
</dbReference>
<comment type="caution">
    <text evidence="4">The sequence shown here is derived from an EMBL/GenBank/DDBJ whole genome shotgun (WGS) entry which is preliminary data.</text>
</comment>
<feature type="chain" id="PRO_5040310675" evidence="2">
    <location>
        <begin position="29"/>
        <end position="849"/>
    </location>
</feature>
<dbReference type="Proteomes" id="UP001153069">
    <property type="component" value="Unassembled WGS sequence"/>
</dbReference>
<proteinExistence type="predicted"/>
<evidence type="ECO:0000256" key="1">
    <source>
        <dbReference type="SAM" id="MobiDB-lite"/>
    </source>
</evidence>
<name>A0A9N8EFL8_9STRA</name>
<dbReference type="PROSITE" id="PS51184">
    <property type="entry name" value="JMJC"/>
    <property type="match status" value="1"/>
</dbReference>
<feature type="region of interest" description="Disordered" evidence="1">
    <location>
        <begin position="329"/>
        <end position="352"/>
    </location>
</feature>
<dbReference type="EMBL" id="CAICTM010001006">
    <property type="protein sequence ID" value="CAB9519324.1"/>
    <property type="molecule type" value="Genomic_DNA"/>
</dbReference>
<evidence type="ECO:0000256" key="2">
    <source>
        <dbReference type="SAM" id="SignalP"/>
    </source>
</evidence>
<dbReference type="SUPFAM" id="SSF51197">
    <property type="entry name" value="Clavaminate synthase-like"/>
    <property type="match status" value="1"/>
</dbReference>
<evidence type="ECO:0000259" key="3">
    <source>
        <dbReference type="PROSITE" id="PS51184"/>
    </source>
</evidence>
<organism evidence="4 5">
    <name type="scientific">Seminavis robusta</name>
    <dbReference type="NCBI Taxonomy" id="568900"/>
    <lineage>
        <taxon>Eukaryota</taxon>
        <taxon>Sar</taxon>
        <taxon>Stramenopiles</taxon>
        <taxon>Ochrophyta</taxon>
        <taxon>Bacillariophyta</taxon>
        <taxon>Bacillariophyceae</taxon>
        <taxon>Bacillariophycidae</taxon>
        <taxon>Naviculales</taxon>
        <taxon>Naviculaceae</taxon>
        <taxon>Seminavis</taxon>
    </lineage>
</organism>
<dbReference type="SMART" id="SM00558">
    <property type="entry name" value="JmjC"/>
    <property type="match status" value="1"/>
</dbReference>
<feature type="compositionally biased region" description="Acidic residues" evidence="1">
    <location>
        <begin position="571"/>
        <end position="588"/>
    </location>
</feature>
<dbReference type="PANTHER" id="PTHR12480:SF22">
    <property type="entry name" value="JMJC DOMAIN-CONTAINING PROTEIN"/>
    <property type="match status" value="1"/>
</dbReference>
<gene>
    <name evidence="4" type="ORF">SEMRO_1008_G230610.1</name>
</gene>
<feature type="compositionally biased region" description="Polar residues" evidence="1">
    <location>
        <begin position="336"/>
        <end position="351"/>
    </location>
</feature>
<protein>
    <submittedName>
        <fullName evidence="4">JmjC domain, hydroxylase</fullName>
    </submittedName>
</protein>
<feature type="region of interest" description="Disordered" evidence="1">
    <location>
        <begin position="569"/>
        <end position="588"/>
    </location>
</feature>
<dbReference type="GO" id="GO:0106140">
    <property type="term" value="F:P-TEFb complex binding"/>
    <property type="evidence" value="ECO:0007669"/>
    <property type="project" value="TreeGrafter"/>
</dbReference>
<accession>A0A9N8EFL8</accession>
<keyword evidence="2" id="KW-0732">Signal</keyword>
<feature type="signal peptide" evidence="2">
    <location>
        <begin position="1"/>
        <end position="28"/>
    </location>
</feature>